<feature type="region of interest" description="Disordered" evidence="1">
    <location>
        <begin position="177"/>
        <end position="210"/>
    </location>
</feature>
<feature type="compositionally biased region" description="Polar residues" evidence="1">
    <location>
        <begin position="1"/>
        <end position="16"/>
    </location>
</feature>
<sequence>MSSNFSRFPPNSTQGNHQDDHVEHQCYCPAHLDLSAPKDSVADWVGSGKPLHQGEFISLVTFKDGTSTILHNGCGGSAIRFALEACEREVEEEVIGHITREAMETAGIYEEYKKTFGETVSVRFGALNPTGQFYPIMEGGDEFQFDRDTNTCETLITDFQQFIRSLTFDPVALSEATAWEEEWEDSHPSENEDDSSEYDSSEHESGEEEE</sequence>
<protein>
    <submittedName>
        <fullName evidence="2">Uncharacterized protein</fullName>
    </submittedName>
</protein>
<name>A0A1E3HA60_9TREE</name>
<proteinExistence type="predicted"/>
<evidence type="ECO:0000313" key="2">
    <source>
        <dbReference type="EMBL" id="ODN73035.1"/>
    </source>
</evidence>
<feature type="compositionally biased region" description="Acidic residues" evidence="1">
    <location>
        <begin position="191"/>
        <end position="210"/>
    </location>
</feature>
<gene>
    <name evidence="2" type="ORF">L202_08430</name>
</gene>
<evidence type="ECO:0000313" key="3">
    <source>
        <dbReference type="Proteomes" id="UP000094065"/>
    </source>
</evidence>
<dbReference type="Proteomes" id="UP000094065">
    <property type="component" value="Unassembled WGS sequence"/>
</dbReference>
<dbReference type="AlphaFoldDB" id="A0A1E3HA60"/>
<keyword evidence="3" id="KW-1185">Reference proteome</keyword>
<dbReference type="GeneID" id="30159739"/>
<comment type="caution">
    <text evidence="2">The sequence shown here is derived from an EMBL/GenBank/DDBJ whole genome shotgun (WGS) entry which is preliminary data.</text>
</comment>
<evidence type="ECO:0000256" key="1">
    <source>
        <dbReference type="SAM" id="MobiDB-lite"/>
    </source>
</evidence>
<organism evidence="2 3">
    <name type="scientific">Cryptococcus amylolentus CBS 6039</name>
    <dbReference type="NCBI Taxonomy" id="1295533"/>
    <lineage>
        <taxon>Eukaryota</taxon>
        <taxon>Fungi</taxon>
        <taxon>Dikarya</taxon>
        <taxon>Basidiomycota</taxon>
        <taxon>Agaricomycotina</taxon>
        <taxon>Tremellomycetes</taxon>
        <taxon>Tremellales</taxon>
        <taxon>Cryptococcaceae</taxon>
        <taxon>Cryptococcus</taxon>
    </lineage>
</organism>
<dbReference type="RefSeq" id="XP_018988976.1">
    <property type="nucleotide sequence ID" value="XM_019143312.1"/>
</dbReference>
<accession>A0A1E3HA60</accession>
<feature type="region of interest" description="Disordered" evidence="1">
    <location>
        <begin position="1"/>
        <end position="20"/>
    </location>
</feature>
<reference evidence="2 3" key="1">
    <citation type="submission" date="2016-06" db="EMBL/GenBank/DDBJ databases">
        <title>Evolution of pathogenesis and genome organization in the Tremellales.</title>
        <authorList>
            <person name="Cuomo C."/>
            <person name="Litvintseva A."/>
            <person name="Heitman J."/>
            <person name="Chen Y."/>
            <person name="Sun S."/>
            <person name="Springer D."/>
            <person name="Dromer F."/>
            <person name="Young S."/>
            <person name="Zeng Q."/>
            <person name="Chapman S."/>
            <person name="Gujja S."/>
            <person name="Saif S."/>
            <person name="Birren B."/>
        </authorList>
    </citation>
    <scope>NUCLEOTIDE SEQUENCE [LARGE SCALE GENOMIC DNA]</scope>
    <source>
        <strain evidence="2 3">CBS 6039</strain>
    </source>
</reference>
<dbReference type="EMBL" id="AWGJ01000014">
    <property type="protein sequence ID" value="ODN73035.1"/>
    <property type="molecule type" value="Genomic_DNA"/>
</dbReference>
<dbReference type="OrthoDB" id="10341757at2759"/>